<evidence type="ECO:0000256" key="7">
    <source>
        <dbReference type="ARBA" id="ARBA00023267"/>
    </source>
</evidence>
<comment type="subunit">
    <text evidence="8">Homotetramer.</text>
</comment>
<dbReference type="Gene3D" id="2.40.128.30">
    <property type="entry name" value="Avidin-like"/>
    <property type="match status" value="1"/>
</dbReference>
<feature type="signal peptide" evidence="8">
    <location>
        <begin position="1"/>
        <end position="19"/>
    </location>
</feature>
<dbReference type="InterPro" id="IPR036896">
    <property type="entry name" value="Avidin-like_sf"/>
</dbReference>
<dbReference type="PRINTS" id="PR00709">
    <property type="entry name" value="AVIDIN"/>
</dbReference>
<dbReference type="Proteomes" id="UP000694552">
    <property type="component" value="Unplaced"/>
</dbReference>
<keyword evidence="3 8" id="KW-0964">Secreted</keyword>
<evidence type="ECO:0000256" key="5">
    <source>
        <dbReference type="ARBA" id="ARBA00023157"/>
    </source>
</evidence>
<dbReference type="InterPro" id="IPR005469">
    <property type="entry name" value="Avidin"/>
</dbReference>
<name>A0A8C8ARC8_9STRI</name>
<evidence type="ECO:0000256" key="2">
    <source>
        <dbReference type="ARBA" id="ARBA00006297"/>
    </source>
</evidence>
<comment type="function">
    <text evidence="8">Forms a strong non-covalent specific complex with biotin.</text>
</comment>
<keyword evidence="10" id="KW-1185">Reference proteome</keyword>
<dbReference type="PANTHER" id="PTHR34399">
    <property type="entry name" value="AVIDIN-RELATED"/>
    <property type="match status" value="1"/>
</dbReference>
<dbReference type="InterPro" id="IPR005468">
    <property type="entry name" value="Avidin/str"/>
</dbReference>
<dbReference type="InterPro" id="IPR051764">
    <property type="entry name" value="Avidin/Streptavidin-rel"/>
</dbReference>
<keyword evidence="4 8" id="KW-0732">Signal</keyword>
<dbReference type="Pfam" id="PF01382">
    <property type="entry name" value="Avidin"/>
    <property type="match status" value="1"/>
</dbReference>
<comment type="similarity">
    <text evidence="2 8">Belongs to the avidin/streptavidin family.</text>
</comment>
<evidence type="ECO:0000256" key="6">
    <source>
        <dbReference type="ARBA" id="ARBA00023180"/>
    </source>
</evidence>
<evidence type="ECO:0000256" key="8">
    <source>
        <dbReference type="RuleBase" id="RU369114"/>
    </source>
</evidence>
<comment type="subcellular location">
    <subcellularLocation>
        <location evidence="1 8">Secreted</location>
    </subcellularLocation>
</comment>
<organism evidence="9 10">
    <name type="scientific">Otus sunia</name>
    <name type="common">Oriental scops-owl</name>
    <dbReference type="NCBI Taxonomy" id="257818"/>
    <lineage>
        <taxon>Eukaryota</taxon>
        <taxon>Metazoa</taxon>
        <taxon>Chordata</taxon>
        <taxon>Craniata</taxon>
        <taxon>Vertebrata</taxon>
        <taxon>Euteleostomi</taxon>
        <taxon>Archelosauria</taxon>
        <taxon>Archosauria</taxon>
        <taxon>Dinosauria</taxon>
        <taxon>Saurischia</taxon>
        <taxon>Theropoda</taxon>
        <taxon>Coelurosauria</taxon>
        <taxon>Aves</taxon>
        <taxon>Neognathae</taxon>
        <taxon>Neoaves</taxon>
        <taxon>Telluraves</taxon>
        <taxon>Strigiformes</taxon>
        <taxon>Strigidae</taxon>
        <taxon>Otus</taxon>
    </lineage>
</organism>
<accession>A0A8C8ARC8</accession>
<reference evidence="9" key="1">
    <citation type="submission" date="2025-08" db="UniProtKB">
        <authorList>
            <consortium name="Ensembl"/>
        </authorList>
    </citation>
    <scope>IDENTIFICATION</scope>
</reference>
<keyword evidence="5" id="KW-1015">Disulfide bond</keyword>
<reference evidence="9" key="2">
    <citation type="submission" date="2025-09" db="UniProtKB">
        <authorList>
            <consortium name="Ensembl"/>
        </authorList>
    </citation>
    <scope>IDENTIFICATION</scope>
</reference>
<evidence type="ECO:0000313" key="9">
    <source>
        <dbReference type="Ensembl" id="ENSOSUP00000008858.1"/>
    </source>
</evidence>
<dbReference type="SUPFAM" id="SSF50876">
    <property type="entry name" value="Avidin/streptavidin"/>
    <property type="match status" value="1"/>
</dbReference>
<dbReference type="Ensembl" id="ENSOSUT00000009172.1">
    <property type="protein sequence ID" value="ENSOSUP00000008858.1"/>
    <property type="gene ID" value="ENSOSUG00000006527.1"/>
</dbReference>
<evidence type="ECO:0000256" key="4">
    <source>
        <dbReference type="ARBA" id="ARBA00022729"/>
    </source>
</evidence>
<evidence type="ECO:0000256" key="3">
    <source>
        <dbReference type="ARBA" id="ARBA00022525"/>
    </source>
</evidence>
<sequence length="200" mass="21605">MVRVTPFLLVLSLALMAHGFPERKCVLTGNWKNDLGSNMTIGELQGNGTFNGTYLTAVSMSPKKILKSPLLGSQQHTNQPTFGFTVNWTFTGASPSKPLCSVPRTALPSLWCSQRPPPFLSCLHRSLVLHCGVPSPSLLSSIVSPDFSCASCCVPRAPCDVPDALLPFPAVHLMIPRLLLQCPQCSPIPWGVPDVSFPRP</sequence>
<keyword evidence="6 8" id="KW-0325">Glycoprotein</keyword>
<feature type="chain" id="PRO_5041485422" description="Avidin" evidence="8">
    <location>
        <begin position="20"/>
        <end position="200"/>
    </location>
</feature>
<evidence type="ECO:0000313" key="10">
    <source>
        <dbReference type="Proteomes" id="UP000694552"/>
    </source>
</evidence>
<dbReference type="PANTHER" id="PTHR34399:SF3">
    <property type="entry name" value="AVID PROTEIN-RELATED"/>
    <property type="match status" value="1"/>
</dbReference>
<evidence type="ECO:0000256" key="1">
    <source>
        <dbReference type="ARBA" id="ARBA00004613"/>
    </source>
</evidence>
<dbReference type="GO" id="GO:0009374">
    <property type="term" value="F:biotin binding"/>
    <property type="evidence" value="ECO:0007669"/>
    <property type="project" value="UniProtKB-UniRule"/>
</dbReference>
<keyword evidence="7 8" id="KW-0092">Biotin</keyword>
<dbReference type="PROSITE" id="PS51326">
    <property type="entry name" value="AVIDIN_2"/>
    <property type="match status" value="1"/>
</dbReference>
<dbReference type="GO" id="GO:0005576">
    <property type="term" value="C:extracellular region"/>
    <property type="evidence" value="ECO:0007669"/>
    <property type="project" value="UniProtKB-SubCell"/>
</dbReference>
<proteinExistence type="inferred from homology"/>
<protein>
    <recommendedName>
        <fullName evidence="8">Avidin</fullName>
    </recommendedName>
</protein>
<dbReference type="AlphaFoldDB" id="A0A8C8ARC8"/>